<feature type="transmembrane region" description="Helical" evidence="5">
    <location>
        <begin position="91"/>
        <end position="112"/>
    </location>
</feature>
<dbReference type="RefSeq" id="WP_103130062.1">
    <property type="nucleotide sequence ID" value="NZ_BFAG01000010.1"/>
</dbReference>
<feature type="transmembrane region" description="Helical" evidence="5">
    <location>
        <begin position="7"/>
        <end position="26"/>
    </location>
</feature>
<comment type="caution">
    <text evidence="7">The sequence shown here is derived from an EMBL/GenBank/DDBJ whole genome shotgun (WGS) entry which is preliminary data.</text>
</comment>
<proteinExistence type="predicted"/>
<dbReference type="Proteomes" id="UP000236569">
    <property type="component" value="Unassembled WGS sequence"/>
</dbReference>
<dbReference type="GO" id="GO:0016020">
    <property type="term" value="C:membrane"/>
    <property type="evidence" value="ECO:0007669"/>
    <property type="project" value="UniProtKB-SubCell"/>
</dbReference>
<evidence type="ECO:0000256" key="2">
    <source>
        <dbReference type="ARBA" id="ARBA00022692"/>
    </source>
</evidence>
<dbReference type="PANTHER" id="PTHR37422">
    <property type="entry name" value="TEICHURONIC ACID BIOSYNTHESIS PROTEIN TUAE"/>
    <property type="match status" value="1"/>
</dbReference>
<feature type="transmembrane region" description="Helical" evidence="5">
    <location>
        <begin position="119"/>
        <end position="138"/>
    </location>
</feature>
<feature type="transmembrane region" description="Helical" evidence="5">
    <location>
        <begin position="214"/>
        <end position="232"/>
    </location>
</feature>
<dbReference type="AlphaFoldDB" id="A0A2I9CXB1"/>
<dbReference type="PANTHER" id="PTHR37422:SF23">
    <property type="entry name" value="TEICHURONIC ACID BIOSYNTHESIS PROTEIN TUAE"/>
    <property type="match status" value="1"/>
</dbReference>
<feature type="domain" description="O-antigen ligase-related" evidence="6">
    <location>
        <begin position="212"/>
        <end position="353"/>
    </location>
</feature>
<keyword evidence="3 5" id="KW-1133">Transmembrane helix</keyword>
<evidence type="ECO:0000313" key="8">
    <source>
        <dbReference type="Proteomes" id="UP000236569"/>
    </source>
</evidence>
<feature type="transmembrane region" description="Helical" evidence="5">
    <location>
        <begin position="393"/>
        <end position="410"/>
    </location>
</feature>
<feature type="transmembrane region" description="Helical" evidence="5">
    <location>
        <begin position="370"/>
        <end position="387"/>
    </location>
</feature>
<evidence type="ECO:0000256" key="5">
    <source>
        <dbReference type="SAM" id="Phobius"/>
    </source>
</evidence>
<name>A0A2I9CXB1_9DEIO</name>
<feature type="transmembrane region" description="Helical" evidence="5">
    <location>
        <begin position="169"/>
        <end position="186"/>
    </location>
</feature>
<gene>
    <name evidence="7" type="ORF">DAERI_100066</name>
</gene>
<evidence type="ECO:0000256" key="3">
    <source>
        <dbReference type="ARBA" id="ARBA00022989"/>
    </source>
</evidence>
<dbReference type="OrthoDB" id="66665at2"/>
<dbReference type="InterPro" id="IPR051533">
    <property type="entry name" value="WaaL-like"/>
</dbReference>
<feature type="transmembrane region" description="Helical" evidence="5">
    <location>
        <begin position="32"/>
        <end position="54"/>
    </location>
</feature>
<feature type="transmembrane region" description="Helical" evidence="5">
    <location>
        <begin position="342"/>
        <end position="363"/>
    </location>
</feature>
<feature type="transmembrane region" description="Helical" evidence="5">
    <location>
        <begin position="66"/>
        <end position="85"/>
    </location>
</feature>
<sequence length="444" mass="48015">MRLRLAAVLEGLALALACLTVMWGPLAQGSTFGWGMSGLVLLGCLTLAVTLLALSVRGQVRVSNPWWLAAALAFLAWVWASTGWAPYKWEAFRWAGVWTAVIGTAVSLHLLARTRRRQMVVLTVMVLTGAAALALAYLQTRGVFVPGFEYYPGAGTRVVTGPYFNPSHFSGFLIPVAALLTSLILFTRPHLHTLALAGLLVALHWLNLKTDSSSIPAVLLATGLPFLVWVWTKQRVVGSILTALALISALAVGVFFLQPAGQQWFAAHQQQMGLHRDWGSFLAQRRATWRYGREMWRQHPLTGVGIGQLSSESPIYRGPERQIGEGIDRGTVNYAHSDSLQLLAELGLPGLGITLLTLLLPLFGRHPNSVTLVWWTTIPAVLFVGLFDAHATAIPGTAAILFALGSLAAVRRATRTVVAQPTSAFPTLTRGAQQGIEVHAPHSI</sequence>
<evidence type="ECO:0000256" key="4">
    <source>
        <dbReference type="ARBA" id="ARBA00023136"/>
    </source>
</evidence>
<dbReference type="GO" id="GO:0016874">
    <property type="term" value="F:ligase activity"/>
    <property type="evidence" value="ECO:0007669"/>
    <property type="project" value="UniProtKB-KW"/>
</dbReference>
<keyword evidence="7" id="KW-0436">Ligase</keyword>
<accession>A0A2I9CXB1</accession>
<evidence type="ECO:0000256" key="1">
    <source>
        <dbReference type="ARBA" id="ARBA00004141"/>
    </source>
</evidence>
<evidence type="ECO:0000259" key="6">
    <source>
        <dbReference type="Pfam" id="PF04932"/>
    </source>
</evidence>
<reference evidence="8" key="1">
    <citation type="submission" date="2018-01" db="EMBL/GenBank/DDBJ databases">
        <title>Draft Genome Sequence of the Radioresistant Bacterium Deinococcus aerius TR0125, Isolated from the Higher Atmosphere above Japan.</title>
        <authorList>
            <person name="Satoh K."/>
            <person name="Arai H."/>
            <person name="Sanzen T."/>
            <person name="Kawaguchi Y."/>
            <person name="Hayashi H."/>
            <person name="Yokobori S."/>
            <person name="Yamagishi A."/>
            <person name="Oono Y."/>
            <person name="Narumi I."/>
        </authorList>
    </citation>
    <scope>NUCLEOTIDE SEQUENCE [LARGE SCALE GENOMIC DNA]</scope>
    <source>
        <strain evidence="8">TR0125</strain>
    </source>
</reference>
<dbReference type="EMBL" id="BFAG01000010">
    <property type="protein sequence ID" value="GBF06703.1"/>
    <property type="molecule type" value="Genomic_DNA"/>
</dbReference>
<keyword evidence="8" id="KW-1185">Reference proteome</keyword>
<evidence type="ECO:0000313" key="7">
    <source>
        <dbReference type="EMBL" id="GBF06703.1"/>
    </source>
</evidence>
<keyword evidence="2 5" id="KW-0812">Transmembrane</keyword>
<feature type="transmembrane region" description="Helical" evidence="5">
    <location>
        <begin position="191"/>
        <end position="208"/>
    </location>
</feature>
<dbReference type="Pfam" id="PF04932">
    <property type="entry name" value="Wzy_C"/>
    <property type="match status" value="1"/>
</dbReference>
<feature type="transmembrane region" description="Helical" evidence="5">
    <location>
        <begin position="239"/>
        <end position="257"/>
    </location>
</feature>
<organism evidence="7 8">
    <name type="scientific">Deinococcus aerius</name>
    <dbReference type="NCBI Taxonomy" id="200253"/>
    <lineage>
        <taxon>Bacteria</taxon>
        <taxon>Thermotogati</taxon>
        <taxon>Deinococcota</taxon>
        <taxon>Deinococci</taxon>
        <taxon>Deinococcales</taxon>
        <taxon>Deinococcaceae</taxon>
        <taxon>Deinococcus</taxon>
    </lineage>
</organism>
<comment type="subcellular location">
    <subcellularLocation>
        <location evidence="1">Membrane</location>
        <topology evidence="1">Multi-pass membrane protein</topology>
    </subcellularLocation>
</comment>
<keyword evidence="4 5" id="KW-0472">Membrane</keyword>
<dbReference type="InterPro" id="IPR007016">
    <property type="entry name" value="O-antigen_ligase-rel_domated"/>
</dbReference>
<protein>
    <submittedName>
        <fullName evidence="7">Lipid A core-O-antigen ligase-like enzyme</fullName>
    </submittedName>
</protein>